<accession>A0AAV5HZ86</accession>
<dbReference type="AlphaFoldDB" id="A0AAV5HZ86"/>
<sequence length="215" mass="24791">MILLPLPFYRQGYLLRLSRRPFHLQRKMVEKNQGVIVLLQSNILASVVPDNLLEGSWEVTAEVAGLWKSMVEEASRMLAKSHKEGDYFRMNLLYQMGLAEEPNNPLLLLNYAQFPHLVLRDHDRAEECFKRAIQVEPPDAVALTRYADFLWKVRRELWEAEERYQQAMAAEPGNPYQASKYANFLWSTGGEDACFPLSGSFDNYKGSQSNRDNTS</sequence>
<dbReference type="PANTHER" id="PTHR26312">
    <property type="entry name" value="TETRATRICOPEPTIDE REPEAT PROTEIN 5"/>
    <property type="match status" value="1"/>
</dbReference>
<dbReference type="Gene3D" id="1.25.40.10">
    <property type="entry name" value="Tetratricopeptide repeat domain"/>
    <property type="match status" value="1"/>
</dbReference>
<dbReference type="PANTHER" id="PTHR26312:SF176">
    <property type="entry name" value="TETRATRICOPEPTIDE-LIKE HELICAL DOMAIN-CONTAINING PROTEIN-RELATED"/>
    <property type="match status" value="1"/>
</dbReference>
<dbReference type="Proteomes" id="UP001054252">
    <property type="component" value="Unassembled WGS sequence"/>
</dbReference>
<dbReference type="SUPFAM" id="SSF48452">
    <property type="entry name" value="TPR-like"/>
    <property type="match status" value="1"/>
</dbReference>
<dbReference type="EMBL" id="BPVZ01000005">
    <property type="protein sequence ID" value="GKU92090.1"/>
    <property type="molecule type" value="Genomic_DNA"/>
</dbReference>
<organism evidence="1 2">
    <name type="scientific">Rubroshorea leprosula</name>
    <dbReference type="NCBI Taxonomy" id="152421"/>
    <lineage>
        <taxon>Eukaryota</taxon>
        <taxon>Viridiplantae</taxon>
        <taxon>Streptophyta</taxon>
        <taxon>Embryophyta</taxon>
        <taxon>Tracheophyta</taxon>
        <taxon>Spermatophyta</taxon>
        <taxon>Magnoliopsida</taxon>
        <taxon>eudicotyledons</taxon>
        <taxon>Gunneridae</taxon>
        <taxon>Pentapetalae</taxon>
        <taxon>rosids</taxon>
        <taxon>malvids</taxon>
        <taxon>Malvales</taxon>
        <taxon>Dipterocarpaceae</taxon>
        <taxon>Rubroshorea</taxon>
    </lineage>
</organism>
<comment type="caution">
    <text evidence="1">The sequence shown here is derived from an EMBL/GenBank/DDBJ whole genome shotgun (WGS) entry which is preliminary data.</text>
</comment>
<evidence type="ECO:0008006" key="3">
    <source>
        <dbReference type="Google" id="ProtNLM"/>
    </source>
</evidence>
<evidence type="ECO:0000313" key="1">
    <source>
        <dbReference type="EMBL" id="GKU92090.1"/>
    </source>
</evidence>
<evidence type="ECO:0000313" key="2">
    <source>
        <dbReference type="Proteomes" id="UP001054252"/>
    </source>
</evidence>
<name>A0AAV5HZ86_9ROSI</name>
<gene>
    <name evidence="1" type="ORF">SLEP1_g5864</name>
</gene>
<dbReference type="InterPro" id="IPR011990">
    <property type="entry name" value="TPR-like_helical_dom_sf"/>
</dbReference>
<protein>
    <recommendedName>
        <fullName evidence="3">Tetratricopeptide repeat protein</fullName>
    </recommendedName>
</protein>
<proteinExistence type="predicted"/>
<reference evidence="1 2" key="1">
    <citation type="journal article" date="2021" name="Commun. Biol.">
        <title>The genome of Shorea leprosula (Dipterocarpaceae) highlights the ecological relevance of drought in aseasonal tropical rainforests.</title>
        <authorList>
            <person name="Ng K.K.S."/>
            <person name="Kobayashi M.J."/>
            <person name="Fawcett J.A."/>
            <person name="Hatakeyama M."/>
            <person name="Paape T."/>
            <person name="Ng C.H."/>
            <person name="Ang C.C."/>
            <person name="Tnah L.H."/>
            <person name="Lee C.T."/>
            <person name="Nishiyama T."/>
            <person name="Sese J."/>
            <person name="O'Brien M.J."/>
            <person name="Copetti D."/>
            <person name="Mohd Noor M.I."/>
            <person name="Ong R.C."/>
            <person name="Putra M."/>
            <person name="Sireger I.Z."/>
            <person name="Indrioko S."/>
            <person name="Kosugi Y."/>
            <person name="Izuno A."/>
            <person name="Isagi Y."/>
            <person name="Lee S.L."/>
            <person name="Shimizu K.K."/>
        </authorList>
    </citation>
    <scope>NUCLEOTIDE SEQUENCE [LARGE SCALE GENOMIC DNA]</scope>
    <source>
        <strain evidence="1">214</strain>
    </source>
</reference>
<keyword evidence="2" id="KW-1185">Reference proteome</keyword>